<dbReference type="PIRSF" id="PIRSF037205">
    <property type="entry name" value="UCP037205"/>
    <property type="match status" value="1"/>
</dbReference>
<dbReference type="PANTHER" id="PTHR37463">
    <property type="entry name" value="GSL3115 PROTEIN"/>
    <property type="match status" value="1"/>
</dbReference>
<proteinExistence type="predicted"/>
<dbReference type="AlphaFoldDB" id="A0AAE3CJW5"/>
<dbReference type="RefSeq" id="WP_215870732.1">
    <property type="nucleotide sequence ID" value="NZ_JAAXYO010000107.1"/>
</dbReference>
<evidence type="ECO:0000313" key="2">
    <source>
        <dbReference type="Proteomes" id="UP001197378"/>
    </source>
</evidence>
<reference evidence="1" key="1">
    <citation type="journal article" date="2021" name="ISME J.">
        <title>Genomic evolution of the class Acidithiobacillia: deep-branching Proteobacteria living in extreme acidic conditions.</title>
        <authorList>
            <person name="Moya-Beltran A."/>
            <person name="Beard S."/>
            <person name="Rojas-Villalobos C."/>
            <person name="Issotta F."/>
            <person name="Gallardo Y."/>
            <person name="Ulloa R."/>
            <person name="Giaveno A."/>
            <person name="Degli Esposti M."/>
            <person name="Johnson D.B."/>
            <person name="Quatrini R."/>
        </authorList>
    </citation>
    <scope>NUCLEOTIDE SEQUENCE</scope>
    <source>
        <strain evidence="1">VAN18-1</strain>
    </source>
</reference>
<sequence>MKKAQLPQKLCPVCNRPFSWRKRWRKDWEQVKYCSQACRSQKHKEDKT</sequence>
<comment type="caution">
    <text evidence="1">The sequence shown here is derived from an EMBL/GenBank/DDBJ whole genome shotgun (WGS) entry which is preliminary data.</text>
</comment>
<dbReference type="Proteomes" id="UP001197378">
    <property type="component" value="Unassembled WGS sequence"/>
</dbReference>
<name>A0AAE3CJW5_9PROT</name>
<protein>
    <submittedName>
        <fullName evidence="1">DUF2256 domain-containing protein</fullName>
    </submittedName>
</protein>
<dbReference type="PANTHER" id="PTHR37463:SF1">
    <property type="entry name" value="DUF2256 DOMAIN-CONTAINING PROTEIN"/>
    <property type="match status" value="1"/>
</dbReference>
<organism evidence="1 2">
    <name type="scientific">Igneacidithiobacillus copahuensis</name>
    <dbReference type="NCBI Taxonomy" id="2724909"/>
    <lineage>
        <taxon>Bacteria</taxon>
        <taxon>Pseudomonadati</taxon>
        <taxon>Pseudomonadota</taxon>
        <taxon>Acidithiobacillia</taxon>
        <taxon>Acidithiobacillales</taxon>
        <taxon>Acidithiobacillaceae</taxon>
        <taxon>Igneacidithiobacillus</taxon>
    </lineage>
</organism>
<accession>A0AAE3CJW5</accession>
<gene>
    <name evidence="1" type="ORF">HFQ13_07940</name>
</gene>
<dbReference type="EMBL" id="JAAXYO010000107">
    <property type="protein sequence ID" value="MBU2788134.1"/>
    <property type="molecule type" value="Genomic_DNA"/>
</dbReference>
<dbReference type="InterPro" id="IPR017136">
    <property type="entry name" value="UCP037205"/>
</dbReference>
<dbReference type="Pfam" id="PF10013">
    <property type="entry name" value="DUF2256"/>
    <property type="match status" value="1"/>
</dbReference>
<evidence type="ECO:0000313" key="1">
    <source>
        <dbReference type="EMBL" id="MBU2788134.1"/>
    </source>
</evidence>
<keyword evidence="2" id="KW-1185">Reference proteome</keyword>